<dbReference type="InterPro" id="IPR038471">
    <property type="entry name" value="MecA_C_sf"/>
</dbReference>
<dbReference type="Pfam" id="PF05389">
    <property type="entry name" value="MecA"/>
    <property type="match status" value="1"/>
</dbReference>
<comment type="similarity">
    <text evidence="1">Belongs to the MecA family.</text>
</comment>
<evidence type="ECO:0000313" key="4">
    <source>
        <dbReference type="Proteomes" id="UP000199599"/>
    </source>
</evidence>
<dbReference type="STRING" id="1505723.SAMN04487792_0892"/>
<dbReference type="Proteomes" id="UP000199599">
    <property type="component" value="Unassembled WGS sequence"/>
</dbReference>
<dbReference type="RefSeq" id="WP_090093033.1">
    <property type="nucleotide sequence ID" value="NZ_CBCRVU010000001.1"/>
</dbReference>
<feature type="compositionally biased region" description="Acidic residues" evidence="2">
    <location>
        <begin position="107"/>
        <end position="135"/>
    </location>
</feature>
<gene>
    <name evidence="3" type="ORF">SAMN04487792_0892</name>
</gene>
<protein>
    <submittedName>
        <fullName evidence="3">Adapter protein MecA 1/2</fullName>
    </submittedName>
</protein>
<dbReference type="PANTHER" id="PTHR39161:SF1">
    <property type="entry name" value="ADAPTER PROTEIN MECA 1"/>
    <property type="match status" value="1"/>
</dbReference>
<evidence type="ECO:0000313" key="3">
    <source>
        <dbReference type="EMBL" id="SFD44901.1"/>
    </source>
</evidence>
<reference evidence="4" key="1">
    <citation type="submission" date="2016-10" db="EMBL/GenBank/DDBJ databases">
        <authorList>
            <person name="Varghese N."/>
            <person name="Submissions S."/>
        </authorList>
    </citation>
    <scope>NUCLEOTIDE SEQUENCE [LARGE SCALE GENOMIC DNA]</scope>
    <source>
        <strain evidence="4">R-53102</strain>
    </source>
</reference>
<dbReference type="AlphaFoldDB" id="A0A1I1SEM0"/>
<dbReference type="InterPro" id="IPR008681">
    <property type="entry name" value="Neg-reg_MecA"/>
</dbReference>
<proteinExistence type="inferred from homology"/>
<dbReference type="PIRSF" id="PIRSF029008">
    <property type="entry name" value="MecA"/>
    <property type="match status" value="1"/>
</dbReference>
<dbReference type="EMBL" id="FOMN01000004">
    <property type="protein sequence ID" value="SFD44901.1"/>
    <property type="molecule type" value="Genomic_DNA"/>
</dbReference>
<dbReference type="Gene3D" id="3.30.70.1950">
    <property type="match status" value="1"/>
</dbReference>
<sequence>MQVKRINENTIRVRIDKNELSKRGLKVLDLLGDKNKIQQFFYSILEEIDNDHSFSQDAPVTFQVMPNNGGLDLLITKVTKQDRAELSQLFDSDLKNDNPVLNKAFEDLESDDVDTADDDDENDFTDEQRQEDDENSPLSELASSLKPKIKKSDQQLHKRQAYSFSDLNQVTELAESLPEQMLLSSLYFERELFYLDLAFKDNDFNELRPAEVWSIANEYGVQVRPNKMARIRTTGKCLIKQDALEVLKNYFSHNESRGG</sequence>
<evidence type="ECO:0000256" key="2">
    <source>
        <dbReference type="SAM" id="MobiDB-lite"/>
    </source>
</evidence>
<feature type="region of interest" description="Disordered" evidence="2">
    <location>
        <begin position="105"/>
        <end position="152"/>
    </location>
</feature>
<evidence type="ECO:0000256" key="1">
    <source>
        <dbReference type="ARBA" id="ARBA00005397"/>
    </source>
</evidence>
<organism evidence="3 4">
    <name type="scientific">Lactobacillus bombicola</name>
    <dbReference type="NCBI Taxonomy" id="1505723"/>
    <lineage>
        <taxon>Bacteria</taxon>
        <taxon>Bacillati</taxon>
        <taxon>Bacillota</taxon>
        <taxon>Bacilli</taxon>
        <taxon>Lactobacillales</taxon>
        <taxon>Lactobacillaceae</taxon>
        <taxon>Lactobacillus</taxon>
    </lineage>
</organism>
<name>A0A1I1SEM0_9LACO</name>
<accession>A0A1I1SEM0</accession>
<dbReference type="PANTHER" id="PTHR39161">
    <property type="entry name" value="ADAPTER PROTEIN MECA"/>
    <property type="match status" value="1"/>
</dbReference>